<dbReference type="RefSeq" id="WP_184822060.1">
    <property type="nucleotide sequence ID" value="NZ_BMTK01000038.1"/>
</dbReference>
<sequence length="171" mass="19242">MLHWIHGPLGWIHGQIPNGEETNVVFFRGMSLDAITRGLLSQRHRPLAYGKGADWSLMMHDMLSWDDGDYSTTNYGQLCQPGGELAVFVTEPCLAKAHRPHFAYYRDGRLHTWLSFEDLGNGVGEEPYFLLPALTEAHLVGPAADLDRKNVEERAVEAITRFLSLPDLELP</sequence>
<gene>
    <name evidence="1" type="ORF">FHS37_003533</name>
</gene>
<protein>
    <submittedName>
        <fullName evidence="1">Uncharacterized protein</fullName>
    </submittedName>
</protein>
<dbReference type="Proteomes" id="UP000579523">
    <property type="component" value="Unassembled WGS sequence"/>
</dbReference>
<dbReference type="EMBL" id="JACHJI010000005">
    <property type="protein sequence ID" value="MBB4899473.1"/>
    <property type="molecule type" value="Genomic_DNA"/>
</dbReference>
<keyword evidence="2" id="KW-1185">Reference proteome</keyword>
<evidence type="ECO:0000313" key="1">
    <source>
        <dbReference type="EMBL" id="MBB4899473.1"/>
    </source>
</evidence>
<proteinExistence type="predicted"/>
<dbReference type="AlphaFoldDB" id="A0A7W7M187"/>
<accession>A0A7W7M187</accession>
<reference evidence="1 2" key="1">
    <citation type="submission" date="2020-08" db="EMBL/GenBank/DDBJ databases">
        <title>Genomic Encyclopedia of Type Strains, Phase III (KMG-III): the genomes of soil and plant-associated and newly described type strains.</title>
        <authorList>
            <person name="Whitman W."/>
        </authorList>
    </citation>
    <scope>NUCLEOTIDE SEQUENCE [LARGE SCALE GENOMIC DNA]</scope>
    <source>
        <strain evidence="1 2">CECT 3273</strain>
    </source>
</reference>
<name>A0A7W7M187_9ACTN</name>
<evidence type="ECO:0000313" key="2">
    <source>
        <dbReference type="Proteomes" id="UP000579523"/>
    </source>
</evidence>
<comment type="caution">
    <text evidence="1">The sequence shown here is derived from an EMBL/GenBank/DDBJ whole genome shotgun (WGS) entry which is preliminary data.</text>
</comment>
<organism evidence="1 2">
    <name type="scientific">Streptomyces griseomycini</name>
    <dbReference type="NCBI Taxonomy" id="66895"/>
    <lineage>
        <taxon>Bacteria</taxon>
        <taxon>Bacillati</taxon>
        <taxon>Actinomycetota</taxon>
        <taxon>Actinomycetes</taxon>
        <taxon>Kitasatosporales</taxon>
        <taxon>Streptomycetaceae</taxon>
        <taxon>Streptomyces</taxon>
    </lineage>
</organism>